<dbReference type="GO" id="GO:0009318">
    <property type="term" value="C:exodeoxyribonuclease VII complex"/>
    <property type="evidence" value="ECO:0007669"/>
    <property type="project" value="UniProtKB-UniRule"/>
</dbReference>
<dbReference type="STRING" id="1391654.AKJ09_01071"/>
<keyword evidence="11" id="KW-1185">Reference proteome</keyword>
<comment type="subcellular location">
    <subcellularLocation>
        <location evidence="5 6">Cytoplasm</location>
    </subcellularLocation>
</comment>
<organism evidence="10 11">
    <name type="scientific">Labilithrix luteola</name>
    <dbReference type="NCBI Taxonomy" id="1391654"/>
    <lineage>
        <taxon>Bacteria</taxon>
        <taxon>Pseudomonadati</taxon>
        <taxon>Myxococcota</taxon>
        <taxon>Polyangia</taxon>
        <taxon>Polyangiales</taxon>
        <taxon>Labilitrichaceae</taxon>
        <taxon>Labilithrix</taxon>
    </lineage>
</organism>
<evidence type="ECO:0000313" key="10">
    <source>
        <dbReference type="EMBL" id="AKU94407.1"/>
    </source>
</evidence>
<evidence type="ECO:0000256" key="1">
    <source>
        <dbReference type="ARBA" id="ARBA00022490"/>
    </source>
</evidence>
<comment type="similarity">
    <text evidence="5 6">Belongs to the XseA family.</text>
</comment>
<dbReference type="RefSeq" id="WP_146646010.1">
    <property type="nucleotide sequence ID" value="NZ_CP012333.1"/>
</dbReference>
<name>A0A0K1PLK6_9BACT</name>
<dbReference type="GO" id="GO:0008855">
    <property type="term" value="F:exodeoxyribonuclease VII activity"/>
    <property type="evidence" value="ECO:0007669"/>
    <property type="project" value="UniProtKB-UniRule"/>
</dbReference>
<protein>
    <recommendedName>
        <fullName evidence="5">Exodeoxyribonuclease 7 large subunit</fullName>
        <ecNumber evidence="5">3.1.11.6</ecNumber>
    </recommendedName>
    <alternativeName>
        <fullName evidence="5">Exodeoxyribonuclease VII large subunit</fullName>
        <shortName evidence="5">Exonuclease VII large subunit</shortName>
    </alternativeName>
</protein>
<dbReference type="Pfam" id="PF13742">
    <property type="entry name" value="tRNA_anti_2"/>
    <property type="match status" value="1"/>
</dbReference>
<dbReference type="GO" id="GO:0006308">
    <property type="term" value="P:DNA catabolic process"/>
    <property type="evidence" value="ECO:0007669"/>
    <property type="project" value="UniProtKB-UniRule"/>
</dbReference>
<keyword evidence="1 5" id="KW-0963">Cytoplasm</keyword>
<dbReference type="EMBL" id="CP012333">
    <property type="protein sequence ID" value="AKU94407.1"/>
    <property type="molecule type" value="Genomic_DNA"/>
</dbReference>
<evidence type="ECO:0000256" key="4">
    <source>
        <dbReference type="ARBA" id="ARBA00022839"/>
    </source>
</evidence>
<dbReference type="EC" id="3.1.11.6" evidence="5"/>
<dbReference type="CDD" id="cd04489">
    <property type="entry name" value="ExoVII_LU_OBF"/>
    <property type="match status" value="1"/>
</dbReference>
<dbReference type="PANTHER" id="PTHR30008">
    <property type="entry name" value="EXODEOXYRIBONUCLEASE 7 LARGE SUBUNIT"/>
    <property type="match status" value="1"/>
</dbReference>
<evidence type="ECO:0000256" key="7">
    <source>
        <dbReference type="SAM" id="MobiDB-lite"/>
    </source>
</evidence>
<dbReference type="PANTHER" id="PTHR30008:SF0">
    <property type="entry name" value="EXODEOXYRIBONUCLEASE 7 LARGE SUBUNIT"/>
    <property type="match status" value="1"/>
</dbReference>
<evidence type="ECO:0000259" key="8">
    <source>
        <dbReference type="Pfam" id="PF02601"/>
    </source>
</evidence>
<keyword evidence="3 5" id="KW-0378">Hydrolase</keyword>
<feature type="domain" description="OB-fold nucleic acid binding" evidence="9">
    <location>
        <begin position="89"/>
        <end position="185"/>
    </location>
</feature>
<dbReference type="PATRIC" id="fig|1391654.3.peg.1091"/>
<evidence type="ECO:0000313" key="11">
    <source>
        <dbReference type="Proteomes" id="UP000064967"/>
    </source>
</evidence>
<comment type="catalytic activity">
    <reaction evidence="5 6">
        <text>Exonucleolytic cleavage in either 5'- to 3'- or 3'- to 5'-direction to yield nucleoside 5'-phosphates.</text>
        <dbReference type="EC" id="3.1.11.6"/>
    </reaction>
</comment>
<evidence type="ECO:0000256" key="2">
    <source>
        <dbReference type="ARBA" id="ARBA00022722"/>
    </source>
</evidence>
<dbReference type="GO" id="GO:0003676">
    <property type="term" value="F:nucleic acid binding"/>
    <property type="evidence" value="ECO:0007669"/>
    <property type="project" value="InterPro"/>
</dbReference>
<keyword evidence="2 5" id="KW-0540">Nuclease</keyword>
<dbReference type="HAMAP" id="MF_00378">
    <property type="entry name" value="Exonuc_7_L"/>
    <property type="match status" value="1"/>
</dbReference>
<feature type="region of interest" description="Disordered" evidence="7">
    <location>
        <begin position="1"/>
        <end position="67"/>
    </location>
</feature>
<evidence type="ECO:0000256" key="3">
    <source>
        <dbReference type="ARBA" id="ARBA00022801"/>
    </source>
</evidence>
<reference evidence="10 11" key="1">
    <citation type="submission" date="2015-08" db="EMBL/GenBank/DDBJ databases">
        <authorList>
            <person name="Babu N.S."/>
            <person name="Beckwith C.J."/>
            <person name="Beseler K.G."/>
            <person name="Brison A."/>
            <person name="Carone J.V."/>
            <person name="Caskin T.P."/>
            <person name="Diamond M."/>
            <person name="Durham M.E."/>
            <person name="Foxe J.M."/>
            <person name="Go M."/>
            <person name="Henderson B.A."/>
            <person name="Jones I.B."/>
            <person name="McGettigan J.A."/>
            <person name="Micheletti S.J."/>
            <person name="Nasrallah M.E."/>
            <person name="Ortiz D."/>
            <person name="Piller C.R."/>
            <person name="Privatt S.R."/>
            <person name="Schneider S.L."/>
            <person name="Sharp S."/>
            <person name="Smith T.C."/>
            <person name="Stanton J.D."/>
            <person name="Ullery H.E."/>
            <person name="Wilson R.J."/>
            <person name="Serrano M.G."/>
            <person name="Buck G."/>
            <person name="Lee V."/>
            <person name="Wang Y."/>
            <person name="Carvalho R."/>
            <person name="Voegtly L."/>
            <person name="Shi R."/>
            <person name="Duckworth R."/>
            <person name="Johnson A."/>
            <person name="Loviza R."/>
            <person name="Walstead R."/>
            <person name="Shah Z."/>
            <person name="Kiflezghi M."/>
            <person name="Wade K."/>
            <person name="Ball S.L."/>
            <person name="Bradley K.W."/>
            <person name="Asai D.J."/>
            <person name="Bowman C.A."/>
            <person name="Russell D.A."/>
            <person name="Pope W.H."/>
            <person name="Jacobs-Sera D."/>
            <person name="Hendrix R.W."/>
            <person name="Hatfull G.F."/>
        </authorList>
    </citation>
    <scope>NUCLEOTIDE SEQUENCE [LARGE SCALE GENOMIC DNA]</scope>
    <source>
        <strain evidence="10 11">DSM 27648</strain>
    </source>
</reference>
<comment type="function">
    <text evidence="5">Bidirectionally degrades single-stranded DNA into large acid-insoluble oligonucleotides, which are then degraded further into small acid-soluble oligonucleotides.</text>
</comment>
<dbReference type="GO" id="GO:0005737">
    <property type="term" value="C:cytoplasm"/>
    <property type="evidence" value="ECO:0007669"/>
    <property type="project" value="UniProtKB-SubCell"/>
</dbReference>
<dbReference type="InterPro" id="IPR025824">
    <property type="entry name" value="OB-fold_nuc-bd_dom"/>
</dbReference>
<dbReference type="Pfam" id="PF02601">
    <property type="entry name" value="Exonuc_VII_L"/>
    <property type="match status" value="1"/>
</dbReference>
<sequence length="534" mass="58218">MAERRPRPGETLSFDFTTPAPPPAVPAKEVPKAPEPTFVPEPEPDFRPAPSSERERAPESLPPVSVSVASTPAGVVPAPAAAKQEPKIFTVAQLGRVLGRALDRSFASAVWVEGEVSGARPAPSGHIYFSLKDEEEEATIDVVLYRASMTPRARTLIKDGARLRVRGKPTFWSPRGRLQFVGDRVEPTGKGALLEALEKLKAKLKEEGLFAPERKRPLPHEPRTIGVVTSSAGAVIHDICKVAFRRGGANILLAPAQVQGYGAAESIRKALRTLQRVPDVDVIIVGRGGGSQDDLLAFHDEQLVRDVAACRVPVVSAVGHEVDVTLVDFAADARAATPSQAAEMVVPDRLAQKRLLEERTMRLRRAMHARLAEDRVHATKLAKAFGDPRLLIASAQQRIDDRVARLSRIMNRRLATERDTVHRLSARLGAAHPRERIARDEAKLGELRGRLFEVTRRKLSARRAELGQLGGRLDAMSPLKVLARGYAIATRTSDGHAVRDAKEVNVGDRVNVRVARGAFEAEVTAVVPKKDQDE</sequence>
<keyword evidence="4 5" id="KW-0269">Exonuclease</keyword>
<evidence type="ECO:0000259" key="9">
    <source>
        <dbReference type="Pfam" id="PF13742"/>
    </source>
</evidence>
<evidence type="ECO:0000256" key="6">
    <source>
        <dbReference type="RuleBase" id="RU004355"/>
    </source>
</evidence>
<feature type="domain" description="Exonuclease VII large subunit C-terminal" evidence="8">
    <location>
        <begin position="209"/>
        <end position="521"/>
    </location>
</feature>
<accession>A0A0K1PLK6</accession>
<gene>
    <name evidence="5" type="primary">xseA</name>
    <name evidence="10" type="ORF">AKJ09_01071</name>
</gene>
<proteinExistence type="inferred from homology"/>
<dbReference type="KEGG" id="llu:AKJ09_01071"/>
<dbReference type="InterPro" id="IPR003753">
    <property type="entry name" value="Exonuc_VII_L"/>
</dbReference>
<comment type="subunit">
    <text evidence="5">Heterooligomer composed of large and small subunits.</text>
</comment>
<dbReference type="OrthoDB" id="9802795at2"/>
<dbReference type="Proteomes" id="UP000064967">
    <property type="component" value="Chromosome"/>
</dbReference>
<dbReference type="NCBIfam" id="TIGR00237">
    <property type="entry name" value="xseA"/>
    <property type="match status" value="1"/>
</dbReference>
<dbReference type="InterPro" id="IPR020579">
    <property type="entry name" value="Exonuc_VII_lsu_C"/>
</dbReference>
<dbReference type="AlphaFoldDB" id="A0A0K1PLK6"/>
<evidence type="ECO:0000256" key="5">
    <source>
        <dbReference type="HAMAP-Rule" id="MF_00378"/>
    </source>
</evidence>